<comment type="caution">
    <text evidence="9">The sequence shown here is derived from an EMBL/GenBank/DDBJ whole genome shotgun (WGS) entry which is preliminary data.</text>
</comment>
<proteinExistence type="predicted"/>
<organism evidence="9 10">
    <name type="scientific">Scleromatobacter humisilvae</name>
    <dbReference type="NCBI Taxonomy" id="2897159"/>
    <lineage>
        <taxon>Bacteria</taxon>
        <taxon>Pseudomonadati</taxon>
        <taxon>Pseudomonadota</taxon>
        <taxon>Betaproteobacteria</taxon>
        <taxon>Burkholderiales</taxon>
        <taxon>Sphaerotilaceae</taxon>
        <taxon>Scleromatobacter</taxon>
    </lineage>
</organism>
<keyword evidence="10" id="KW-1185">Reference proteome</keyword>
<name>A0A9X1YK87_9BURK</name>
<keyword evidence="5 7" id="KW-0472">Membrane</keyword>
<dbReference type="PANTHER" id="PTHR36115">
    <property type="entry name" value="PROLINE-RICH ANTIGEN HOMOLOG-RELATED"/>
    <property type="match status" value="1"/>
</dbReference>
<keyword evidence="2" id="KW-1003">Cell membrane</keyword>
<evidence type="ECO:0000256" key="2">
    <source>
        <dbReference type="ARBA" id="ARBA00022475"/>
    </source>
</evidence>
<dbReference type="Proteomes" id="UP001139353">
    <property type="component" value="Unassembled WGS sequence"/>
</dbReference>
<gene>
    <name evidence="9" type="ORF">LPC04_17215</name>
</gene>
<feature type="transmembrane region" description="Helical" evidence="7">
    <location>
        <begin position="235"/>
        <end position="254"/>
    </location>
</feature>
<evidence type="ECO:0000256" key="6">
    <source>
        <dbReference type="SAM" id="MobiDB-lite"/>
    </source>
</evidence>
<evidence type="ECO:0000256" key="1">
    <source>
        <dbReference type="ARBA" id="ARBA00004651"/>
    </source>
</evidence>
<keyword evidence="3 7" id="KW-0812">Transmembrane</keyword>
<dbReference type="PANTHER" id="PTHR36115:SF6">
    <property type="entry name" value="PROLINE-RICH ANTIGEN HOMOLOG"/>
    <property type="match status" value="1"/>
</dbReference>
<keyword evidence="4 7" id="KW-1133">Transmembrane helix</keyword>
<dbReference type="AlphaFoldDB" id="A0A9X1YK87"/>
<evidence type="ECO:0000256" key="5">
    <source>
        <dbReference type="ARBA" id="ARBA00023136"/>
    </source>
</evidence>
<evidence type="ECO:0000256" key="7">
    <source>
        <dbReference type="SAM" id="Phobius"/>
    </source>
</evidence>
<evidence type="ECO:0000259" key="8">
    <source>
        <dbReference type="Pfam" id="PF06271"/>
    </source>
</evidence>
<dbReference type="EMBL" id="JAJLJH010000004">
    <property type="protein sequence ID" value="MCK9687446.1"/>
    <property type="molecule type" value="Genomic_DNA"/>
</dbReference>
<dbReference type="RefSeq" id="WP_275683485.1">
    <property type="nucleotide sequence ID" value="NZ_JAJLJH010000004.1"/>
</dbReference>
<feature type="domain" description="RDD" evidence="8">
    <location>
        <begin position="186"/>
        <end position="266"/>
    </location>
</feature>
<evidence type="ECO:0000256" key="3">
    <source>
        <dbReference type="ARBA" id="ARBA00022692"/>
    </source>
</evidence>
<dbReference type="GO" id="GO:0005886">
    <property type="term" value="C:plasma membrane"/>
    <property type="evidence" value="ECO:0007669"/>
    <property type="project" value="UniProtKB-SubCell"/>
</dbReference>
<feature type="transmembrane region" description="Helical" evidence="7">
    <location>
        <begin position="186"/>
        <end position="204"/>
    </location>
</feature>
<dbReference type="Pfam" id="PF06271">
    <property type="entry name" value="RDD"/>
    <property type="match status" value="1"/>
</dbReference>
<dbReference type="InterPro" id="IPR010432">
    <property type="entry name" value="RDD"/>
</dbReference>
<sequence length="279" mass="30026">MGSTSLVKRALAPAWVRPEALNVTPELLGMPLAPHGRRALAMGVDLAVIGLLSTTGMFWVVAGIGAIVVQLRSPPPNRPRSRALLMWLALALLIVLAVRHGESWYEHRNDPPRAEAATDDDDDGDATAAAASAASATAAEVALRAAHKEQAHDAARIRDLEAQLAEARKPRPIQWRDAAMGSLHKLGLRFGWAIAYFSLLPFWWKGQTVGKRLFGLRVVELTGKPLGLMTCFGRYGGYAAGLATGGTGFLQVLWDPNRQAVEDKLAHTVVVDLRGPRAA</sequence>
<feature type="region of interest" description="Disordered" evidence="6">
    <location>
        <begin position="107"/>
        <end position="129"/>
    </location>
</feature>
<accession>A0A9X1YK87</accession>
<feature type="transmembrane region" description="Helical" evidence="7">
    <location>
        <begin position="81"/>
        <end position="98"/>
    </location>
</feature>
<protein>
    <submittedName>
        <fullName evidence="9">RDD family protein</fullName>
    </submittedName>
</protein>
<evidence type="ECO:0000313" key="10">
    <source>
        <dbReference type="Proteomes" id="UP001139353"/>
    </source>
</evidence>
<comment type="subcellular location">
    <subcellularLocation>
        <location evidence="1">Cell membrane</location>
        <topology evidence="1">Multi-pass membrane protein</topology>
    </subcellularLocation>
</comment>
<evidence type="ECO:0000256" key="4">
    <source>
        <dbReference type="ARBA" id="ARBA00022989"/>
    </source>
</evidence>
<feature type="transmembrane region" description="Helical" evidence="7">
    <location>
        <begin position="46"/>
        <end position="69"/>
    </location>
</feature>
<evidence type="ECO:0000313" key="9">
    <source>
        <dbReference type="EMBL" id="MCK9687446.1"/>
    </source>
</evidence>
<dbReference type="InterPro" id="IPR051791">
    <property type="entry name" value="Pra-immunoreactive"/>
</dbReference>
<reference evidence="9" key="1">
    <citation type="submission" date="2021-11" db="EMBL/GenBank/DDBJ databases">
        <title>BS-T2-15 a new species belonging to the Comamonadaceae family isolated from the soil of a French oak forest.</title>
        <authorList>
            <person name="Mieszkin S."/>
            <person name="Alain K."/>
        </authorList>
    </citation>
    <scope>NUCLEOTIDE SEQUENCE</scope>
    <source>
        <strain evidence="9">BS-T2-15</strain>
    </source>
</reference>